<evidence type="ECO:0000256" key="5">
    <source>
        <dbReference type="SAM" id="Phobius"/>
    </source>
</evidence>
<feature type="transmembrane region" description="Helical" evidence="5">
    <location>
        <begin position="7"/>
        <end position="30"/>
    </location>
</feature>
<evidence type="ECO:0000256" key="1">
    <source>
        <dbReference type="ARBA" id="ARBA00004141"/>
    </source>
</evidence>
<dbReference type="AlphaFoldDB" id="A0A495EAX0"/>
<dbReference type="InterPro" id="IPR032808">
    <property type="entry name" value="DoxX"/>
</dbReference>
<dbReference type="OrthoDB" id="8161897at2"/>
<comment type="subcellular location">
    <subcellularLocation>
        <location evidence="1">Membrane</location>
        <topology evidence="1">Multi-pass membrane protein</topology>
    </subcellularLocation>
</comment>
<feature type="transmembrane region" description="Helical" evidence="5">
    <location>
        <begin position="50"/>
        <end position="67"/>
    </location>
</feature>
<comment type="caution">
    <text evidence="6">The sequence shown here is derived from an EMBL/GenBank/DDBJ whole genome shotgun (WGS) entry which is preliminary data.</text>
</comment>
<dbReference type="Proteomes" id="UP000269412">
    <property type="component" value="Unassembled WGS sequence"/>
</dbReference>
<evidence type="ECO:0000313" key="7">
    <source>
        <dbReference type="Proteomes" id="UP000269412"/>
    </source>
</evidence>
<gene>
    <name evidence="6" type="ORF">CLV91_0104</name>
</gene>
<reference evidence="6 7" key="1">
    <citation type="submission" date="2018-10" db="EMBL/GenBank/DDBJ databases">
        <title>Genomic Encyclopedia of Archaeal and Bacterial Type Strains, Phase II (KMG-II): from individual species to whole genera.</title>
        <authorList>
            <person name="Goeker M."/>
        </authorList>
    </citation>
    <scope>NUCLEOTIDE SEQUENCE [LARGE SCALE GENOMIC DNA]</scope>
    <source>
        <strain evidence="6 7">DSM 25230</strain>
    </source>
</reference>
<keyword evidence="2 5" id="KW-0812">Transmembrane</keyword>
<name>A0A495EAX0_9FLAO</name>
<keyword evidence="3 5" id="KW-1133">Transmembrane helix</keyword>
<protein>
    <submittedName>
        <fullName evidence="6">DoxX-like protein</fullName>
    </submittedName>
</protein>
<organism evidence="6 7">
    <name type="scientific">Maribacter vaceletii</name>
    <dbReference type="NCBI Taxonomy" id="1206816"/>
    <lineage>
        <taxon>Bacteria</taxon>
        <taxon>Pseudomonadati</taxon>
        <taxon>Bacteroidota</taxon>
        <taxon>Flavobacteriia</taxon>
        <taxon>Flavobacteriales</taxon>
        <taxon>Flavobacteriaceae</taxon>
        <taxon>Maribacter</taxon>
    </lineage>
</organism>
<proteinExistence type="predicted"/>
<evidence type="ECO:0000256" key="4">
    <source>
        <dbReference type="ARBA" id="ARBA00023136"/>
    </source>
</evidence>
<dbReference type="Pfam" id="PF07681">
    <property type="entry name" value="DoxX"/>
    <property type="match status" value="1"/>
</dbReference>
<keyword evidence="4 5" id="KW-0472">Membrane</keyword>
<accession>A0A495EAX0</accession>
<evidence type="ECO:0000313" key="6">
    <source>
        <dbReference type="EMBL" id="RKR14035.1"/>
    </source>
</evidence>
<dbReference type="RefSeq" id="WP_121062901.1">
    <property type="nucleotide sequence ID" value="NZ_RBIQ01000007.1"/>
</dbReference>
<dbReference type="EMBL" id="RBIQ01000007">
    <property type="protein sequence ID" value="RKR14035.1"/>
    <property type="molecule type" value="Genomic_DNA"/>
</dbReference>
<keyword evidence="7" id="KW-1185">Reference proteome</keyword>
<feature type="transmembrane region" description="Helical" evidence="5">
    <location>
        <begin position="96"/>
        <end position="114"/>
    </location>
</feature>
<evidence type="ECO:0000256" key="2">
    <source>
        <dbReference type="ARBA" id="ARBA00022692"/>
    </source>
</evidence>
<feature type="transmembrane region" description="Helical" evidence="5">
    <location>
        <begin position="72"/>
        <end position="90"/>
    </location>
</feature>
<evidence type="ECO:0000256" key="3">
    <source>
        <dbReference type="ARBA" id="ARBA00022989"/>
    </source>
</evidence>
<dbReference type="GO" id="GO:0016020">
    <property type="term" value="C:membrane"/>
    <property type="evidence" value="ECO:0007669"/>
    <property type="project" value="UniProtKB-SubCell"/>
</dbReference>
<sequence>MNSKVFLVLRILFGLFLLFFGLNKFFDFIIFVPETENAVNYLEALEVTKTMHIVAIIEIIAGLSLLINKFGALLMVILMSISINAVLYHGTLEPTTIAGSIILIVFNIIMLYGYKDHYTDLLKA</sequence>